<keyword evidence="1" id="KW-1133">Transmembrane helix</keyword>
<feature type="transmembrane region" description="Helical" evidence="1">
    <location>
        <begin position="52"/>
        <end position="72"/>
    </location>
</feature>
<organism evidence="2 3">
    <name type="scientific">Candidatus Fonsibacter lacus</name>
    <dbReference type="NCBI Taxonomy" id="2576439"/>
    <lineage>
        <taxon>Bacteria</taxon>
        <taxon>Pseudomonadati</taxon>
        <taxon>Pseudomonadota</taxon>
        <taxon>Alphaproteobacteria</taxon>
        <taxon>Candidatus Pelagibacterales</taxon>
        <taxon>Candidatus Pelagibacterales incertae sedis</taxon>
        <taxon>Candidatus Fonsibacter</taxon>
    </lineage>
</organism>
<comment type="caution">
    <text evidence="2">The sequence shown here is derived from an EMBL/GenBank/DDBJ whole genome shotgun (WGS) entry which is preliminary data.</text>
</comment>
<dbReference type="EMBL" id="RFXN01000007">
    <property type="protein sequence ID" value="NBR93492.1"/>
    <property type="molecule type" value="Genomic_DNA"/>
</dbReference>
<protein>
    <submittedName>
        <fullName evidence="2">Uncharacterized protein</fullName>
    </submittedName>
</protein>
<dbReference type="Proteomes" id="UP000740727">
    <property type="component" value="Unassembled WGS sequence"/>
</dbReference>
<feature type="transmembrane region" description="Helical" evidence="1">
    <location>
        <begin position="79"/>
        <end position="97"/>
    </location>
</feature>
<proteinExistence type="predicted"/>
<evidence type="ECO:0000256" key="1">
    <source>
        <dbReference type="SAM" id="Phobius"/>
    </source>
</evidence>
<keyword evidence="1" id="KW-0472">Membrane</keyword>
<dbReference type="AlphaFoldDB" id="A0A965LKX9"/>
<name>A0A965LKX9_9PROT</name>
<sequence length="130" mass="14250">MLDHQMKLYLRLGAAFIAIAALLSLVAPSRLATSLGLPLDLDPVVTLWNIRVSGAILLPLAGFMALAAAFFPERALRQSGALMLFFLVLVGALLVMTPGPWRWGRGIFLILAALFLGLYIKALRSRLRHR</sequence>
<accession>A0A965LKX9</accession>
<gene>
    <name evidence="2" type="ORF">EBT44_01315</name>
</gene>
<feature type="transmembrane region" description="Helical" evidence="1">
    <location>
        <begin position="103"/>
        <end position="120"/>
    </location>
</feature>
<keyword evidence="1" id="KW-0812">Transmembrane</keyword>
<evidence type="ECO:0000313" key="2">
    <source>
        <dbReference type="EMBL" id="NBR93492.1"/>
    </source>
</evidence>
<evidence type="ECO:0000313" key="3">
    <source>
        <dbReference type="Proteomes" id="UP000740727"/>
    </source>
</evidence>
<reference evidence="2" key="1">
    <citation type="submission" date="2018-10" db="EMBL/GenBank/DDBJ databases">
        <title>Iterative Subtractive Binning of Freshwater Chronoseries Metagenomes Recovers Nearly Complete Genomes from over Four Hundred Novel Species.</title>
        <authorList>
            <person name="Rodriguez-R L.M."/>
            <person name="Tsementzi D."/>
            <person name="Luo C."/>
            <person name="Konstantinidis K.T."/>
        </authorList>
    </citation>
    <scope>NUCLEOTIDE SEQUENCE</scope>
    <source>
        <strain evidence="2">WB5_2A_028</strain>
    </source>
</reference>